<evidence type="ECO:0000256" key="2">
    <source>
        <dbReference type="ARBA" id="ARBA00004141"/>
    </source>
</evidence>
<evidence type="ECO:0000313" key="11">
    <source>
        <dbReference type="Ensembl" id="ENSLLTP00000009755.1"/>
    </source>
</evidence>
<comment type="subcellular location">
    <subcellularLocation>
        <location evidence="2">Membrane</location>
        <topology evidence="2">Multi-pass membrane protein</topology>
    </subcellularLocation>
</comment>
<dbReference type="GO" id="GO:0004984">
    <property type="term" value="F:olfactory receptor activity"/>
    <property type="evidence" value="ECO:0007669"/>
    <property type="project" value="InterPro"/>
</dbReference>
<dbReference type="CDD" id="cd15222">
    <property type="entry name" value="7tmA_OR51-like"/>
    <property type="match status" value="1"/>
</dbReference>
<evidence type="ECO:0000256" key="7">
    <source>
        <dbReference type="ARBA" id="ARBA00023136"/>
    </source>
</evidence>
<dbReference type="GO" id="GO:0005886">
    <property type="term" value="C:plasma membrane"/>
    <property type="evidence" value="ECO:0007669"/>
    <property type="project" value="TreeGrafter"/>
</dbReference>
<reference evidence="11" key="1">
    <citation type="submission" date="2025-05" db="UniProtKB">
        <authorList>
            <consortium name="Ensembl"/>
        </authorList>
    </citation>
    <scope>IDENTIFICATION</scope>
</reference>
<dbReference type="SUPFAM" id="SSF81321">
    <property type="entry name" value="Family A G protein-coupled receptor-like"/>
    <property type="match status" value="1"/>
</dbReference>
<dbReference type="Proteomes" id="UP000694406">
    <property type="component" value="Unplaced"/>
</dbReference>
<sequence length="368" mass="41903">ILSRNHTLLEPVPWISIPSCSMFVISLLDNGILLYMIKTGVSLHKPMFFFLSMLFSIDLLLSLTPMSKTLGIFWFNAGEIGLVGCLVQMFFLHSFSIMESAVLLAKSFDRYVAICHPLRYHSILTHSLVVKAGLMVLMRAVALVLPLPFLLQRLRDCHSSTIAHCYCEHMAMVRLACSNTCFSNIYGIFVALLIVGCDLGFILLSYAKILRAALSLATKEEQHKAFGTFLSHVCAILVFYIPVVLSSIIHRFGHVLPHVHILLANFYLLFPPMLNPIVYGVKTKEIRDQVVTLVLRRKGLSRRTSPGLSMQQTLAEMDSYSDQISPFDNVRPGRHKSPKHLFIDHIWRLPISLLEQFWMIYKYTQRYV</sequence>
<dbReference type="AlphaFoldDB" id="A0A8C5RXS4"/>
<organism evidence="11 12">
    <name type="scientific">Laticauda laticaudata</name>
    <name type="common">Blue-ringed sea krait</name>
    <name type="synonym">Blue-lipped sea krait</name>
    <dbReference type="NCBI Taxonomy" id="8630"/>
    <lineage>
        <taxon>Eukaryota</taxon>
        <taxon>Metazoa</taxon>
        <taxon>Chordata</taxon>
        <taxon>Craniata</taxon>
        <taxon>Vertebrata</taxon>
        <taxon>Euteleostomi</taxon>
        <taxon>Lepidosauria</taxon>
        <taxon>Squamata</taxon>
        <taxon>Bifurcata</taxon>
        <taxon>Unidentata</taxon>
        <taxon>Episquamata</taxon>
        <taxon>Toxicofera</taxon>
        <taxon>Serpentes</taxon>
        <taxon>Colubroidea</taxon>
        <taxon>Elapidae</taxon>
        <taxon>Laticaudinae</taxon>
        <taxon>Laticauda</taxon>
    </lineage>
</organism>
<dbReference type="InterPro" id="IPR017452">
    <property type="entry name" value="GPCR_Rhodpsn_7TM"/>
</dbReference>
<evidence type="ECO:0000259" key="10">
    <source>
        <dbReference type="PROSITE" id="PS50262"/>
    </source>
</evidence>
<evidence type="ECO:0000256" key="9">
    <source>
        <dbReference type="SAM" id="Phobius"/>
    </source>
</evidence>
<dbReference type="GeneTree" id="ENSGT01150000286987"/>
<keyword evidence="5" id="KW-0552">Olfaction</keyword>
<feature type="domain" description="G-protein coupled receptors family 1 profile" evidence="10">
    <location>
        <begin position="29"/>
        <end position="279"/>
    </location>
</feature>
<dbReference type="PROSITE" id="PS50262">
    <property type="entry name" value="G_PROTEIN_RECEP_F1_2"/>
    <property type="match status" value="1"/>
</dbReference>
<evidence type="ECO:0000256" key="3">
    <source>
        <dbReference type="ARBA" id="ARBA00022606"/>
    </source>
</evidence>
<dbReference type="PRINTS" id="PR00245">
    <property type="entry name" value="OLFACTORYR"/>
</dbReference>
<keyword evidence="8" id="KW-0807">Transducer</keyword>
<keyword evidence="3" id="KW-0716">Sensory transduction</keyword>
<dbReference type="Ensembl" id="ENSLLTT00000010141.1">
    <property type="protein sequence ID" value="ENSLLTP00000009770.1"/>
    <property type="gene ID" value="ENSLLTG00000006179.1"/>
</dbReference>
<evidence type="ECO:0000313" key="12">
    <source>
        <dbReference type="Proteomes" id="UP000694406"/>
    </source>
</evidence>
<accession>A0A8C5RXS4</accession>
<keyword evidence="12" id="KW-1185">Reference proteome</keyword>
<feature type="transmembrane region" description="Helical" evidence="9">
    <location>
        <begin position="72"/>
        <end position="92"/>
    </location>
</feature>
<dbReference type="InterPro" id="IPR050402">
    <property type="entry name" value="OR51/52/56-like"/>
</dbReference>
<evidence type="ECO:0000256" key="6">
    <source>
        <dbReference type="ARBA" id="ARBA00022989"/>
    </source>
</evidence>
<dbReference type="Pfam" id="PF13853">
    <property type="entry name" value="7tm_4"/>
    <property type="match status" value="1"/>
</dbReference>
<protein>
    <recommendedName>
        <fullName evidence="10">G-protein coupled receptors family 1 profile domain-containing protein</fullName>
    </recommendedName>
</protein>
<feature type="transmembrane region" description="Helical" evidence="9">
    <location>
        <begin position="128"/>
        <end position="151"/>
    </location>
</feature>
<proteinExistence type="predicted"/>
<dbReference type="PANTHER" id="PTHR26450:SF11">
    <property type="entry name" value="OLFACTORY RECEPTOR"/>
    <property type="match status" value="1"/>
</dbReference>
<keyword evidence="6 9" id="KW-1133">Transmembrane helix</keyword>
<dbReference type="PANTHER" id="PTHR26450">
    <property type="entry name" value="OLFACTORY RECEPTOR 56B1-RELATED"/>
    <property type="match status" value="1"/>
</dbReference>
<feature type="transmembrane region" description="Helical" evidence="9">
    <location>
        <begin position="185"/>
        <end position="204"/>
    </location>
</feature>
<feature type="transmembrane region" description="Helical" evidence="9">
    <location>
        <begin position="225"/>
        <end position="249"/>
    </location>
</feature>
<evidence type="ECO:0000256" key="4">
    <source>
        <dbReference type="ARBA" id="ARBA00022692"/>
    </source>
</evidence>
<keyword evidence="4 9" id="KW-0812">Transmembrane</keyword>
<dbReference type="FunFam" id="1.20.1070.10:FF:000006">
    <property type="entry name" value="Olfactory receptor"/>
    <property type="match status" value="1"/>
</dbReference>
<comment type="function">
    <text evidence="1">Odorant receptor.</text>
</comment>
<evidence type="ECO:0000256" key="5">
    <source>
        <dbReference type="ARBA" id="ARBA00022725"/>
    </source>
</evidence>
<dbReference type="Gene3D" id="1.20.1070.10">
    <property type="entry name" value="Rhodopsin 7-helix transmembrane proteins"/>
    <property type="match status" value="1"/>
</dbReference>
<feature type="transmembrane region" description="Helical" evidence="9">
    <location>
        <begin position="47"/>
        <end position="66"/>
    </location>
</feature>
<evidence type="ECO:0000256" key="1">
    <source>
        <dbReference type="ARBA" id="ARBA00002936"/>
    </source>
</evidence>
<keyword evidence="7 9" id="KW-0472">Membrane</keyword>
<dbReference type="GO" id="GO:0007186">
    <property type="term" value="P:G protein-coupled receptor signaling pathway"/>
    <property type="evidence" value="ECO:0007669"/>
    <property type="project" value="InterPro"/>
</dbReference>
<evidence type="ECO:0000256" key="8">
    <source>
        <dbReference type="ARBA" id="ARBA00023224"/>
    </source>
</evidence>
<dbReference type="InterPro" id="IPR000725">
    <property type="entry name" value="Olfact_rcpt"/>
</dbReference>
<feature type="transmembrane region" description="Helical" evidence="9">
    <location>
        <begin position="255"/>
        <end position="274"/>
    </location>
</feature>
<feature type="transmembrane region" description="Helical" evidence="9">
    <location>
        <begin position="12"/>
        <end position="35"/>
    </location>
</feature>
<dbReference type="Ensembl" id="ENSLLTT00000010125.1">
    <property type="protein sequence ID" value="ENSLLTP00000009755.1"/>
    <property type="gene ID" value="ENSLLTG00000006179.1"/>
</dbReference>
<name>A0A8C5RXS4_LATLA</name>